<feature type="domain" description="Right handed beta helix" evidence="5">
    <location>
        <begin position="437"/>
        <end position="564"/>
    </location>
</feature>
<organism evidence="6 7">
    <name type="scientific">Actinomadura algeriensis</name>
    <dbReference type="NCBI Taxonomy" id="1679523"/>
    <lineage>
        <taxon>Bacteria</taxon>
        <taxon>Bacillati</taxon>
        <taxon>Actinomycetota</taxon>
        <taxon>Actinomycetes</taxon>
        <taxon>Streptosporangiales</taxon>
        <taxon>Thermomonosporaceae</taxon>
        <taxon>Actinomadura</taxon>
    </lineage>
</organism>
<feature type="region of interest" description="Disordered" evidence="4">
    <location>
        <begin position="642"/>
        <end position="673"/>
    </location>
</feature>
<dbReference type="InterPro" id="IPR012334">
    <property type="entry name" value="Pectin_lyas_fold"/>
</dbReference>
<dbReference type="Pfam" id="PF13229">
    <property type="entry name" value="Beta_helix"/>
    <property type="match status" value="2"/>
</dbReference>
<dbReference type="RefSeq" id="WP_192758696.1">
    <property type="nucleotide sequence ID" value="NZ_JADBDZ010000001.1"/>
</dbReference>
<proteinExistence type="predicted"/>
<feature type="domain" description="Right handed beta helix" evidence="5">
    <location>
        <begin position="325"/>
        <end position="416"/>
    </location>
</feature>
<feature type="region of interest" description="Disordered" evidence="4">
    <location>
        <begin position="98"/>
        <end position="117"/>
    </location>
</feature>
<evidence type="ECO:0000313" key="7">
    <source>
        <dbReference type="Proteomes" id="UP000627838"/>
    </source>
</evidence>
<dbReference type="SUPFAM" id="SSF51126">
    <property type="entry name" value="Pectin lyase-like"/>
    <property type="match status" value="1"/>
</dbReference>
<name>A0ABR9JMY5_9ACTN</name>
<dbReference type="NCBIfam" id="TIGR03804">
    <property type="entry name" value="para_beta_helix"/>
    <property type="match status" value="2"/>
</dbReference>
<evidence type="ECO:0000256" key="1">
    <source>
        <dbReference type="ARBA" id="ARBA00004906"/>
    </source>
</evidence>
<reference evidence="6 7" key="1">
    <citation type="submission" date="2020-10" db="EMBL/GenBank/DDBJ databases">
        <title>Sequencing the genomes of 1000 actinobacteria strains.</title>
        <authorList>
            <person name="Klenk H.-P."/>
        </authorList>
    </citation>
    <scope>NUCLEOTIDE SEQUENCE [LARGE SCALE GENOMIC DNA]</scope>
    <source>
        <strain evidence="6 7">DSM 46744</strain>
    </source>
</reference>
<accession>A0ABR9JMY5</accession>
<feature type="region of interest" description="Disordered" evidence="4">
    <location>
        <begin position="1"/>
        <end position="38"/>
    </location>
</feature>
<dbReference type="InterPro" id="IPR022441">
    <property type="entry name" value="Para_beta_helix_rpt-2"/>
</dbReference>
<evidence type="ECO:0000256" key="2">
    <source>
        <dbReference type="ARBA" id="ARBA00022737"/>
    </source>
</evidence>
<evidence type="ECO:0000313" key="6">
    <source>
        <dbReference type="EMBL" id="MBE1531917.1"/>
    </source>
</evidence>
<evidence type="ECO:0000256" key="4">
    <source>
        <dbReference type="SAM" id="MobiDB-lite"/>
    </source>
</evidence>
<dbReference type="InterPro" id="IPR006626">
    <property type="entry name" value="PbH1"/>
</dbReference>
<sequence length="673" mass="70730">MNAPANTPGPSGPAGPAGPPGPPGPRHGAAPAKKKGGGGKVLTTLLVLGLAGGGTYAYRVYTDRPAEMPDVNDVTTTAAQQQSTLVDQEDLRIMQTRAQQESDIAGGGAAAAQAREPRLMSSANGRTLMLPQRRDPYYVAELQKLAGEDFQKLSDGSYLLNVSIMVAAGGKLVLQSPTGPLTIRMRSVPGSFASIVSAGGSVRINGSAQNPVNITSWNEETRSPDTKVSDGRAYIRAIGGSFSMTYTNVKHLGFWSGRTGGVSLTGSDRPDSSAERAAQPGAPHKVRLPDGSQEATRGNRDQIEVQAANGAGSAVSFHVPQASLVSGTIENSTFDGNAYGIFVTASNQTRLASNTISNSLVSGVLLHRFAKNATIENTTVSRSRGDGFVLSRGTEGVRITNCTSKDNGGNGFTLNGQPLAEGPSASGEGTTAFGQNLISGSTAEDNERYGFEILGGDNVAVQNSRVIGGDMGIVAREMATRVQISGNQIRGPERQGIVLRDDVEGGSVAGNVIHGTETALYVRDSSATLRGNTVQSASRHGVTLNGDVSGTVITGNTISGSGSSSLDFDRAEGQYQNTSNNVKGWNKTAGFWTWVKRILKPMNVIWAGVFLLVAVSMFRSRGTGLRIGRRGAHPYEQQAKLEERPVRLLRRTAPTAPPQHQQRQPAGRTRVDH</sequence>
<dbReference type="EMBL" id="JADBDZ010000001">
    <property type="protein sequence ID" value="MBE1531917.1"/>
    <property type="molecule type" value="Genomic_DNA"/>
</dbReference>
<evidence type="ECO:0000256" key="3">
    <source>
        <dbReference type="ARBA" id="ARBA00022786"/>
    </source>
</evidence>
<feature type="region of interest" description="Disordered" evidence="4">
    <location>
        <begin position="263"/>
        <end position="297"/>
    </location>
</feature>
<comment type="caution">
    <text evidence="6">The sequence shown here is derived from an EMBL/GenBank/DDBJ whole genome shotgun (WGS) entry which is preliminary data.</text>
</comment>
<dbReference type="InterPro" id="IPR051550">
    <property type="entry name" value="SCF-Subunits/Alg-Epimerases"/>
</dbReference>
<evidence type="ECO:0000259" key="5">
    <source>
        <dbReference type="Pfam" id="PF13229"/>
    </source>
</evidence>
<gene>
    <name evidence="6" type="ORF">H4W34_001750</name>
</gene>
<dbReference type="Gene3D" id="2.160.20.10">
    <property type="entry name" value="Single-stranded right-handed beta-helix, Pectin lyase-like"/>
    <property type="match status" value="2"/>
</dbReference>
<comment type="pathway">
    <text evidence="1">Protein modification; protein ubiquitination.</text>
</comment>
<keyword evidence="3" id="KW-0833">Ubl conjugation pathway</keyword>
<protein>
    <submittedName>
        <fullName evidence="6">Parallel beta-helix repeat protein</fullName>
    </submittedName>
</protein>
<dbReference type="PANTHER" id="PTHR22990">
    <property type="entry name" value="F-BOX ONLY PROTEIN"/>
    <property type="match status" value="1"/>
</dbReference>
<keyword evidence="2" id="KW-0677">Repeat</keyword>
<feature type="compositionally biased region" description="Pro residues" evidence="4">
    <location>
        <begin position="10"/>
        <end position="25"/>
    </location>
</feature>
<dbReference type="Proteomes" id="UP000627838">
    <property type="component" value="Unassembled WGS sequence"/>
</dbReference>
<dbReference type="SMART" id="SM00710">
    <property type="entry name" value="PbH1"/>
    <property type="match status" value="10"/>
</dbReference>
<dbReference type="InterPro" id="IPR039448">
    <property type="entry name" value="Beta_helix"/>
</dbReference>
<dbReference type="PANTHER" id="PTHR22990:SF15">
    <property type="entry name" value="F-BOX ONLY PROTEIN 10"/>
    <property type="match status" value="1"/>
</dbReference>
<dbReference type="InterPro" id="IPR011050">
    <property type="entry name" value="Pectin_lyase_fold/virulence"/>
</dbReference>
<keyword evidence="7" id="KW-1185">Reference proteome</keyword>